<keyword evidence="1" id="KW-0472">Membrane</keyword>
<dbReference type="EMBL" id="ATDL01000005">
    <property type="protein sequence ID" value="ERJ60461.1"/>
    <property type="molecule type" value="Genomic_DNA"/>
</dbReference>
<evidence type="ECO:0000256" key="1">
    <source>
        <dbReference type="SAM" id="Phobius"/>
    </source>
</evidence>
<keyword evidence="1" id="KW-0812">Transmembrane</keyword>
<protein>
    <recommendedName>
        <fullName evidence="6">FecR family protein</fullName>
    </recommendedName>
</protein>
<feature type="domain" description="FecR protein" evidence="2">
    <location>
        <begin position="184"/>
        <end position="279"/>
    </location>
</feature>
<dbReference type="GO" id="GO:0016989">
    <property type="term" value="F:sigma factor antagonist activity"/>
    <property type="evidence" value="ECO:0007669"/>
    <property type="project" value="TreeGrafter"/>
</dbReference>
<evidence type="ECO:0008006" key="6">
    <source>
        <dbReference type="Google" id="ProtNLM"/>
    </source>
</evidence>
<dbReference type="STRING" id="1346330.M472_17045"/>
<evidence type="ECO:0000313" key="4">
    <source>
        <dbReference type="EMBL" id="ERJ60461.1"/>
    </source>
</evidence>
<dbReference type="Pfam" id="PF16344">
    <property type="entry name" value="FecR_C"/>
    <property type="match status" value="1"/>
</dbReference>
<name>U2HFB7_9SPHI</name>
<dbReference type="PANTHER" id="PTHR30273:SF2">
    <property type="entry name" value="PROTEIN FECR"/>
    <property type="match status" value="1"/>
</dbReference>
<feature type="transmembrane region" description="Helical" evidence="1">
    <location>
        <begin position="84"/>
        <end position="105"/>
    </location>
</feature>
<dbReference type="Pfam" id="PF04773">
    <property type="entry name" value="FecR"/>
    <property type="match status" value="1"/>
</dbReference>
<accession>U2HFB7</accession>
<reference evidence="4 5" key="1">
    <citation type="journal article" date="2013" name="Genome Announc.">
        <title>The Draft Genome Sequence of Sphingomonas paucimobilis Strain HER1398 (Proteobacteria), Host to the Giant PAU Phage, Indicates That It Is a Member of the Genus Sphingobacterium (Bacteroidetes).</title>
        <authorList>
            <person name="White R.A.III."/>
            <person name="Suttle C.A."/>
        </authorList>
    </citation>
    <scope>NUCLEOTIDE SEQUENCE [LARGE SCALE GENOMIC DNA]</scope>
    <source>
        <strain evidence="4 5">HER1398</strain>
    </source>
</reference>
<dbReference type="Gene3D" id="3.55.50.30">
    <property type="match status" value="1"/>
</dbReference>
<feature type="domain" description="Protein FecR C-terminal" evidence="3">
    <location>
        <begin position="320"/>
        <end position="388"/>
    </location>
</feature>
<dbReference type="RefSeq" id="WP_021069135.1">
    <property type="nucleotide sequence ID" value="NZ_ATDL01000005.1"/>
</dbReference>
<sequence length="394" mass="44355">MVDKEKIAYLHQQYLQDSLTAAELQDWIHTLSIPENQPYLQELVYGTWDGMNNEDGTNLRDNRSEEIFNEITKQSPIVTRPIILWRRIVAAASIIISITIGGYYYQSKNTNKQPLSYDTYANDAAPGKTSATLTLANGKKIKLTGAANGTLAQEAGVIITKTTDGQVIYEITGSNTDSDNINELATVNGETYRLRLPDGSEVWLNASSSLKYPANFTALNERRVQLKGEAYFEIAKNKQKPFVVQSTGQEVRVLGTHFNVNAYSDENEIKTTLLEGIVRVSSLKSQILLKPGEQSIFQNEKIEVTSTDIESATAWKNGLFMFNNENLASVMRKISRWYDLDVKYEDKSLENLPFEGSITRFSNVSKVLRMLELTKLVKFKLEGKTVTVYSTKKQ</sequence>
<keyword evidence="1" id="KW-1133">Transmembrane helix</keyword>
<keyword evidence="5" id="KW-1185">Reference proteome</keyword>
<gene>
    <name evidence="4" type="ORF">M472_17045</name>
</gene>
<dbReference type="PANTHER" id="PTHR30273">
    <property type="entry name" value="PERIPLASMIC SIGNAL SENSOR AND SIGMA FACTOR ACTIVATOR FECR-RELATED"/>
    <property type="match status" value="1"/>
</dbReference>
<dbReference type="InterPro" id="IPR006860">
    <property type="entry name" value="FecR"/>
</dbReference>
<dbReference type="FunFam" id="2.60.120.1440:FF:000001">
    <property type="entry name" value="Putative anti-sigma factor"/>
    <property type="match status" value="1"/>
</dbReference>
<proteinExistence type="predicted"/>
<dbReference type="PATRIC" id="fig|1346330.5.peg.954"/>
<organism evidence="4 5">
    <name type="scientific">Sphingobacterium paucimobilis HER1398</name>
    <dbReference type="NCBI Taxonomy" id="1346330"/>
    <lineage>
        <taxon>Bacteria</taxon>
        <taxon>Pseudomonadati</taxon>
        <taxon>Bacteroidota</taxon>
        <taxon>Sphingobacteriia</taxon>
        <taxon>Sphingobacteriales</taxon>
        <taxon>Sphingobacteriaceae</taxon>
        <taxon>Sphingobacterium</taxon>
    </lineage>
</organism>
<dbReference type="eggNOG" id="COG3712">
    <property type="taxonomic scope" value="Bacteria"/>
</dbReference>
<evidence type="ECO:0000259" key="3">
    <source>
        <dbReference type="Pfam" id="PF16344"/>
    </source>
</evidence>
<comment type="caution">
    <text evidence="4">The sequence shown here is derived from an EMBL/GenBank/DDBJ whole genome shotgun (WGS) entry which is preliminary data.</text>
</comment>
<dbReference type="InterPro" id="IPR012373">
    <property type="entry name" value="Ferrdict_sens_TM"/>
</dbReference>
<dbReference type="Proteomes" id="UP000016584">
    <property type="component" value="Unassembled WGS sequence"/>
</dbReference>
<dbReference type="Gene3D" id="2.60.120.1440">
    <property type="match status" value="1"/>
</dbReference>
<evidence type="ECO:0000313" key="5">
    <source>
        <dbReference type="Proteomes" id="UP000016584"/>
    </source>
</evidence>
<dbReference type="InterPro" id="IPR032508">
    <property type="entry name" value="FecR_C"/>
</dbReference>
<dbReference type="AlphaFoldDB" id="U2HFB7"/>
<evidence type="ECO:0000259" key="2">
    <source>
        <dbReference type="Pfam" id="PF04773"/>
    </source>
</evidence>
<dbReference type="OrthoDB" id="1099963at2"/>